<dbReference type="EMBL" id="JBEWTB010000002">
    <property type="protein sequence ID" value="MET4756401.1"/>
    <property type="molecule type" value="Genomic_DNA"/>
</dbReference>
<reference evidence="2 3" key="1">
    <citation type="submission" date="2024-06" db="EMBL/GenBank/DDBJ databases">
        <title>Genomic Encyclopedia of Type Strains, Phase V (KMG-V): Genome sequencing to study the core and pangenomes of soil and plant-associated prokaryotes.</title>
        <authorList>
            <person name="Whitman W."/>
        </authorList>
    </citation>
    <scope>NUCLEOTIDE SEQUENCE [LARGE SCALE GENOMIC DNA]</scope>
    <source>
        <strain evidence="2 3">NE40</strain>
    </source>
</reference>
<comment type="caution">
    <text evidence="2">The sequence shown here is derived from an EMBL/GenBank/DDBJ whole genome shotgun (WGS) entry which is preliminary data.</text>
</comment>
<keyword evidence="3" id="KW-1185">Reference proteome</keyword>
<evidence type="ECO:0000256" key="1">
    <source>
        <dbReference type="SAM" id="SignalP"/>
    </source>
</evidence>
<protein>
    <recommendedName>
        <fullName evidence="4">Organic solvent tolerance-like N-terminal domain-containing protein</fullName>
    </recommendedName>
</protein>
<keyword evidence="1" id="KW-0732">Signal</keyword>
<evidence type="ECO:0000313" key="2">
    <source>
        <dbReference type="EMBL" id="MET4756401.1"/>
    </source>
</evidence>
<gene>
    <name evidence="2" type="ORF">V5J35_001593</name>
</gene>
<feature type="chain" id="PRO_5046436189" description="Organic solvent tolerance-like N-terminal domain-containing protein" evidence="1">
    <location>
        <begin position="20"/>
        <end position="93"/>
    </location>
</feature>
<accession>A0ABV2SF64</accession>
<evidence type="ECO:0008006" key="4">
    <source>
        <dbReference type="Google" id="ProtNLM"/>
    </source>
</evidence>
<dbReference type="Proteomes" id="UP001549366">
    <property type="component" value="Unassembled WGS sequence"/>
</dbReference>
<proteinExistence type="predicted"/>
<dbReference type="RefSeq" id="WP_354010743.1">
    <property type="nucleotide sequence ID" value="NZ_JBEWTA010000001.1"/>
</dbReference>
<evidence type="ECO:0000313" key="3">
    <source>
        <dbReference type="Proteomes" id="UP001549366"/>
    </source>
</evidence>
<sequence>MTKSAAVFLFTLLSASAQALEIESSRTFAGTQLITLNASEEHKLYGDVEAQCNLYDKRNRIIDTANVIFDQSAVVLRLNSFRWAVRVDCTFPG</sequence>
<organism evidence="2 3">
    <name type="scientific">Endozoicomonas lisbonensis</name>
    <dbReference type="NCBI Taxonomy" id="3120522"/>
    <lineage>
        <taxon>Bacteria</taxon>
        <taxon>Pseudomonadati</taxon>
        <taxon>Pseudomonadota</taxon>
        <taxon>Gammaproteobacteria</taxon>
        <taxon>Oceanospirillales</taxon>
        <taxon>Endozoicomonadaceae</taxon>
        <taxon>Endozoicomonas</taxon>
    </lineage>
</organism>
<name>A0ABV2SF64_9GAMM</name>
<feature type="signal peptide" evidence="1">
    <location>
        <begin position="1"/>
        <end position="19"/>
    </location>
</feature>